<protein>
    <recommendedName>
        <fullName evidence="3">DUF664 domain-containing protein</fullName>
    </recommendedName>
</protein>
<keyword evidence="2" id="KW-1185">Reference proteome</keyword>
<gene>
    <name evidence="1" type="ORF">GWK08_15895</name>
</gene>
<proteinExistence type="predicted"/>
<name>A0A6P0USZ0_9FLAO</name>
<comment type="caution">
    <text evidence="1">The sequence shown here is derived from an EMBL/GenBank/DDBJ whole genome shotgun (WGS) entry which is preliminary data.</text>
</comment>
<dbReference type="AlphaFoldDB" id="A0A6P0USZ0"/>
<accession>A0A6P0USZ0</accession>
<organism evidence="1 2">
    <name type="scientific">Leptobacterium flavescens</name>
    <dbReference type="NCBI Taxonomy" id="472055"/>
    <lineage>
        <taxon>Bacteria</taxon>
        <taxon>Pseudomonadati</taxon>
        <taxon>Bacteroidota</taxon>
        <taxon>Flavobacteriia</taxon>
        <taxon>Flavobacteriales</taxon>
        <taxon>Flavobacteriaceae</taxon>
        <taxon>Leptobacterium</taxon>
    </lineage>
</organism>
<evidence type="ECO:0000313" key="2">
    <source>
        <dbReference type="Proteomes" id="UP000468581"/>
    </source>
</evidence>
<dbReference type="InterPro" id="IPR034660">
    <property type="entry name" value="DinB/YfiT-like"/>
</dbReference>
<reference evidence="1 2" key="1">
    <citation type="submission" date="2020-01" db="EMBL/GenBank/DDBJ databases">
        <title>Leptobacterium flavescens.</title>
        <authorList>
            <person name="Wang G."/>
        </authorList>
    </citation>
    <scope>NUCLEOTIDE SEQUENCE [LARGE SCALE GENOMIC DNA]</scope>
    <source>
        <strain evidence="1 2">KCTC 22160</strain>
    </source>
</reference>
<dbReference type="RefSeq" id="WP_163608215.1">
    <property type="nucleotide sequence ID" value="NZ_JAABOO010000003.1"/>
</dbReference>
<evidence type="ECO:0000313" key="1">
    <source>
        <dbReference type="EMBL" id="NER14939.1"/>
    </source>
</evidence>
<evidence type="ECO:0008006" key="3">
    <source>
        <dbReference type="Google" id="ProtNLM"/>
    </source>
</evidence>
<sequence>MTDLPYSSIPHVPDEINASNVIARFVDGLGFRYYWATEGLTEKELEFRPCESSMNILEVLKHIHILASTANRTLGGGSELEGTPASFEAMRRSTLELYTELSNRLKKMDCEELSSFKARRSHSKTEYPFWFVLNGHISDALTHVGQVKSWRRMAGNPLPEGVQVFSGERVINTTSNLKK</sequence>
<dbReference type="EMBL" id="JAABOO010000003">
    <property type="protein sequence ID" value="NER14939.1"/>
    <property type="molecule type" value="Genomic_DNA"/>
</dbReference>
<dbReference type="Proteomes" id="UP000468581">
    <property type="component" value="Unassembled WGS sequence"/>
</dbReference>
<dbReference type="Gene3D" id="1.20.120.450">
    <property type="entry name" value="dinb family like domain"/>
    <property type="match status" value="1"/>
</dbReference>
<dbReference type="SUPFAM" id="SSF109854">
    <property type="entry name" value="DinB/YfiT-like putative metalloenzymes"/>
    <property type="match status" value="1"/>
</dbReference>